<keyword evidence="3" id="KW-0408">Iron</keyword>
<dbReference type="CDD" id="cd01040">
    <property type="entry name" value="Mb-like"/>
    <property type="match status" value="1"/>
</dbReference>
<dbReference type="SUPFAM" id="SSF46458">
    <property type="entry name" value="Globin-like"/>
    <property type="match status" value="1"/>
</dbReference>
<evidence type="ECO:0000256" key="5">
    <source>
        <dbReference type="SAM" id="MobiDB-lite"/>
    </source>
</evidence>
<dbReference type="Pfam" id="PF00042">
    <property type="entry name" value="Globin"/>
    <property type="match status" value="1"/>
</dbReference>
<feature type="compositionally biased region" description="Polar residues" evidence="5">
    <location>
        <begin position="110"/>
        <end position="131"/>
    </location>
</feature>
<dbReference type="GO" id="GO:0046872">
    <property type="term" value="F:metal ion binding"/>
    <property type="evidence" value="ECO:0007669"/>
    <property type="project" value="UniProtKB-KW"/>
</dbReference>
<dbReference type="GO" id="GO:0005344">
    <property type="term" value="F:oxygen carrier activity"/>
    <property type="evidence" value="ECO:0007669"/>
    <property type="project" value="UniProtKB-KW"/>
</dbReference>
<keyword evidence="1 4" id="KW-0349">Heme</keyword>
<dbReference type="InterPro" id="IPR009050">
    <property type="entry name" value="Globin-like_sf"/>
</dbReference>
<comment type="similarity">
    <text evidence="4">Belongs to the globin family.</text>
</comment>
<keyword evidence="4" id="KW-0813">Transport</keyword>
<evidence type="ECO:0000256" key="1">
    <source>
        <dbReference type="ARBA" id="ARBA00022617"/>
    </source>
</evidence>
<feature type="region of interest" description="Disordered" evidence="5">
    <location>
        <begin position="158"/>
        <end position="182"/>
    </location>
</feature>
<dbReference type="InterPro" id="IPR000971">
    <property type="entry name" value="Globin"/>
</dbReference>
<evidence type="ECO:0000256" key="4">
    <source>
        <dbReference type="RuleBase" id="RU000356"/>
    </source>
</evidence>
<organism evidence="7 8">
    <name type="scientific">Romanomermis culicivorax</name>
    <name type="common">Nematode worm</name>
    <dbReference type="NCBI Taxonomy" id="13658"/>
    <lineage>
        <taxon>Eukaryota</taxon>
        <taxon>Metazoa</taxon>
        <taxon>Ecdysozoa</taxon>
        <taxon>Nematoda</taxon>
        <taxon>Enoplea</taxon>
        <taxon>Dorylaimia</taxon>
        <taxon>Mermithida</taxon>
        <taxon>Mermithoidea</taxon>
        <taxon>Mermithidae</taxon>
        <taxon>Romanomermis</taxon>
    </lineage>
</organism>
<evidence type="ECO:0000256" key="3">
    <source>
        <dbReference type="ARBA" id="ARBA00023004"/>
    </source>
</evidence>
<keyword evidence="7" id="KW-1185">Reference proteome</keyword>
<evidence type="ECO:0000313" key="8">
    <source>
        <dbReference type="WBParaSite" id="nRc.2.0.1.t22518-RA"/>
    </source>
</evidence>
<dbReference type="GO" id="GO:0019825">
    <property type="term" value="F:oxygen binding"/>
    <property type="evidence" value="ECO:0007669"/>
    <property type="project" value="InterPro"/>
</dbReference>
<protein>
    <submittedName>
        <fullName evidence="8">Globin family profile domain-containing protein</fullName>
    </submittedName>
</protein>
<sequence length="382" mass="43441">MKSCRSNSLTRPLHDHQIVATGTCIAEDRRLSSNFVSNSLSALCSIRSSFSPRRSFFDDDQDDNFENRKGMTIVENRIKNMTIAELSKVDKCVLLQYKSTESLNRRGIRRQQTQVSPTPTENHRSGNSPKSNKAKGEHPLYRRSTFASERPMVLFNYNTEKSSTSNEDLARRSGSKKAKSNLKRMSTVYDHEYQEVPHSNSISRHGSIRIPTLTSAQLNLIRSHWKQTFAVKGPTVLGMHIFQRACFKCPTIHDVFKQLDSAAEKSPSSSSNVDTAYKNHATSIGLFIDEVVKGLDDLKSLDQKIYQTGMKHAPYFQYGLAAKFFDIFAEAFIDCTLEWGEKMRRVEEARKAWAITVAHVLDRMKAGFVDGKREMTRHAKML</sequence>
<feature type="domain" description="Globin" evidence="6">
    <location>
        <begin position="212"/>
        <end position="369"/>
    </location>
</feature>
<dbReference type="PANTHER" id="PTHR46458:SF7">
    <property type="entry name" value="GLOBIN DOMAIN-CONTAINING PROTEIN"/>
    <property type="match status" value="1"/>
</dbReference>
<evidence type="ECO:0000256" key="2">
    <source>
        <dbReference type="ARBA" id="ARBA00022723"/>
    </source>
</evidence>
<dbReference type="Gene3D" id="1.10.490.10">
    <property type="entry name" value="Globins"/>
    <property type="match status" value="1"/>
</dbReference>
<dbReference type="PANTHER" id="PTHR46458">
    <property type="entry name" value="BLR2807 PROTEIN"/>
    <property type="match status" value="1"/>
</dbReference>
<dbReference type="WBParaSite" id="nRc.2.0.1.t22518-RA">
    <property type="protein sequence ID" value="nRc.2.0.1.t22518-RA"/>
    <property type="gene ID" value="nRc.2.0.1.g22518"/>
</dbReference>
<feature type="compositionally biased region" description="Basic residues" evidence="5">
    <location>
        <begin position="173"/>
        <end position="182"/>
    </location>
</feature>
<keyword evidence="4" id="KW-0561">Oxygen transport</keyword>
<dbReference type="InterPro" id="IPR044399">
    <property type="entry name" value="Mb-like_M"/>
</dbReference>
<evidence type="ECO:0000259" key="6">
    <source>
        <dbReference type="PROSITE" id="PS01033"/>
    </source>
</evidence>
<dbReference type="GO" id="GO:0020037">
    <property type="term" value="F:heme binding"/>
    <property type="evidence" value="ECO:0007669"/>
    <property type="project" value="InterPro"/>
</dbReference>
<dbReference type="InterPro" id="IPR012292">
    <property type="entry name" value="Globin/Proto"/>
</dbReference>
<evidence type="ECO:0000313" key="7">
    <source>
        <dbReference type="Proteomes" id="UP000887565"/>
    </source>
</evidence>
<dbReference type="InterPro" id="IPR050532">
    <property type="entry name" value="Globin-like_OT"/>
</dbReference>
<dbReference type="AlphaFoldDB" id="A0A915J7S9"/>
<feature type="region of interest" description="Disordered" evidence="5">
    <location>
        <begin position="104"/>
        <end position="143"/>
    </location>
</feature>
<keyword evidence="2" id="KW-0479">Metal-binding</keyword>
<accession>A0A915J7S9</accession>
<feature type="compositionally biased region" description="Polar residues" evidence="5">
    <location>
        <begin position="158"/>
        <end position="167"/>
    </location>
</feature>
<name>A0A915J7S9_ROMCU</name>
<dbReference type="Proteomes" id="UP000887565">
    <property type="component" value="Unplaced"/>
</dbReference>
<proteinExistence type="inferred from homology"/>
<dbReference type="PROSITE" id="PS01033">
    <property type="entry name" value="GLOBIN"/>
    <property type="match status" value="1"/>
</dbReference>
<reference evidence="8" key="1">
    <citation type="submission" date="2022-11" db="UniProtKB">
        <authorList>
            <consortium name="WormBaseParasite"/>
        </authorList>
    </citation>
    <scope>IDENTIFICATION</scope>
</reference>